<feature type="domain" description="CPW-WPC" evidence="2">
    <location>
        <begin position="543"/>
        <end position="602"/>
    </location>
</feature>
<name>A0AAD8PD26_BABGI</name>
<feature type="domain" description="CPW-WPC" evidence="2">
    <location>
        <begin position="73"/>
        <end position="136"/>
    </location>
</feature>
<feature type="domain" description="CPW-WPC" evidence="2">
    <location>
        <begin position="144"/>
        <end position="197"/>
    </location>
</feature>
<proteinExistence type="predicted"/>
<protein>
    <recommendedName>
        <fullName evidence="2">CPW-WPC domain-containing protein</fullName>
    </recommendedName>
</protein>
<dbReference type="SMART" id="SM01099">
    <property type="entry name" value="CPW_WPC"/>
    <property type="match status" value="6"/>
</dbReference>
<dbReference type="NCBIfam" id="TIGR01492">
    <property type="entry name" value="CPW_WPC"/>
    <property type="match status" value="2"/>
</dbReference>
<dbReference type="InterPro" id="IPR006387">
    <property type="entry name" value="CPW_WPC_dom"/>
</dbReference>
<gene>
    <name evidence="3" type="ORF">BgAZ_303510</name>
</gene>
<dbReference type="EMBL" id="JAVEPI010000003">
    <property type="protein sequence ID" value="KAK1442833.1"/>
    <property type="molecule type" value="Genomic_DNA"/>
</dbReference>
<accession>A0AAD8PD26</accession>
<dbReference type="AlphaFoldDB" id="A0AAD8PD26"/>
<evidence type="ECO:0000313" key="4">
    <source>
        <dbReference type="Proteomes" id="UP001230268"/>
    </source>
</evidence>
<comment type="caution">
    <text evidence="3">The sequence shown here is derived from an EMBL/GenBank/DDBJ whole genome shotgun (WGS) entry which is preliminary data.</text>
</comment>
<evidence type="ECO:0000256" key="1">
    <source>
        <dbReference type="SAM" id="SignalP"/>
    </source>
</evidence>
<dbReference type="Proteomes" id="UP001230268">
    <property type="component" value="Unassembled WGS sequence"/>
</dbReference>
<feature type="chain" id="PRO_5042123925" description="CPW-WPC domain-containing protein" evidence="1">
    <location>
        <begin position="19"/>
        <end position="669"/>
    </location>
</feature>
<sequence>MWKWFWWISVAIVAVSSAQKSVLFDILLKEAKLRYESSGTPLTPEELEKRVTSSIQRASELLNLDAPIVHDDCEIDFAAFCPEGWVSSGDGIHCQVLPWSTGSTGICGEKLDMTNKSPLDKLQLMKMCNIRWPCLKNDGKVPISDEICPKYWLRKDNECLADPTYMGPCGDRIRLFEKSQKEREELTRRCHLSFPLHPELLDPDIDWTANCPLGWSYQESGVCTQIMDQSNGRCGRTLLFHDQDDKRRKTQHCGLVWPPIGESVKSQCPLGWELDGNTSLCIAPSSYMGPCQLRVDFSNYSIEDMEIWAHVCRVSFLDGGEIQTPKAVADVSYRSGALDKNLSVVRFGKSVKDVRVMERQLDELKKLRKKRTEGLFLRTLDKSIATLKSQLKNAQTGHLHSFLQLASISGTADKISCPYGWRQFDTVCVADETYGKIVPSCKTIRPASDVFEERCRVSKRKERTNEDFVRAYCPIGWKTRQVYFHSLVRHLCVAPIDFKESQKKLCGGSTLDFTARSPGFKRRWAYACDQYFPNFMDTKAPKCVENFYWKCPAEWSIVGDECVAPKYYDGPCPGSVKLTDIAGEVAKSDFSKRCYAAWPCVGRCEKDYNQDCPEFWTRKGDRCVLEDTAQASHCGRDVAIHGSWSNFHKEEVEFLCDVHWPCKRDQQQI</sequence>
<reference evidence="3" key="1">
    <citation type="submission" date="2023-08" db="EMBL/GenBank/DDBJ databases">
        <title>Draft sequence of the Babesia gibsoni genome.</title>
        <authorList>
            <person name="Yamagishi J.Y."/>
            <person name="Xuan X.X."/>
        </authorList>
    </citation>
    <scope>NUCLEOTIDE SEQUENCE</scope>
    <source>
        <strain evidence="3">Azabu</strain>
    </source>
</reference>
<evidence type="ECO:0000259" key="2">
    <source>
        <dbReference type="SMART" id="SM01099"/>
    </source>
</evidence>
<keyword evidence="1" id="KW-0732">Signal</keyword>
<feature type="domain" description="CPW-WPC" evidence="2">
    <location>
        <begin position="604"/>
        <end position="664"/>
    </location>
</feature>
<evidence type="ECO:0000313" key="3">
    <source>
        <dbReference type="EMBL" id="KAK1442833.1"/>
    </source>
</evidence>
<dbReference type="Pfam" id="PF09717">
    <property type="entry name" value="CPW_WPC"/>
    <property type="match status" value="6"/>
</dbReference>
<organism evidence="3 4">
    <name type="scientific">Babesia gibsoni</name>
    <dbReference type="NCBI Taxonomy" id="33632"/>
    <lineage>
        <taxon>Eukaryota</taxon>
        <taxon>Sar</taxon>
        <taxon>Alveolata</taxon>
        <taxon>Apicomplexa</taxon>
        <taxon>Aconoidasida</taxon>
        <taxon>Piroplasmida</taxon>
        <taxon>Babesiidae</taxon>
        <taxon>Babesia</taxon>
    </lineage>
</organism>
<feature type="domain" description="CPW-WPC" evidence="2">
    <location>
        <begin position="205"/>
        <end position="320"/>
    </location>
</feature>
<feature type="domain" description="CPW-WPC" evidence="2">
    <location>
        <begin position="465"/>
        <end position="536"/>
    </location>
</feature>
<feature type="signal peptide" evidence="1">
    <location>
        <begin position="1"/>
        <end position="18"/>
    </location>
</feature>
<keyword evidence="4" id="KW-1185">Reference proteome</keyword>